<gene>
    <name evidence="1" type="ORF">FTO68_04680</name>
</gene>
<dbReference type="InterPro" id="IPR036388">
    <property type="entry name" value="WH-like_DNA-bd_sf"/>
</dbReference>
<sequence length="82" mass="9136">MEKDSRIILDASVLAGKPIIRGTRISVDLVLDLLASGWDDSQIVEEYPGLSREDVLACIRYAQEIVRSERVYCTDPRGKITG</sequence>
<dbReference type="InterPro" id="IPR007367">
    <property type="entry name" value="DUF433"/>
</dbReference>
<dbReference type="AlphaFoldDB" id="A0ABD4TJD4"/>
<evidence type="ECO:0000313" key="1">
    <source>
        <dbReference type="EMBL" id="MCQ1538284.1"/>
    </source>
</evidence>
<dbReference type="RefSeq" id="WP_255332221.1">
    <property type="nucleotide sequence ID" value="NZ_VOTZ01000007.1"/>
</dbReference>
<proteinExistence type="predicted"/>
<protein>
    <submittedName>
        <fullName evidence="1">DUF433 domain-containing protein</fullName>
    </submittedName>
</protein>
<dbReference type="Proteomes" id="UP001524383">
    <property type="component" value="Unassembled WGS sequence"/>
</dbReference>
<name>A0ABD4TJD4_9EURY</name>
<dbReference type="SUPFAM" id="SSF46689">
    <property type="entry name" value="Homeodomain-like"/>
    <property type="match status" value="1"/>
</dbReference>
<organism evidence="1 2">
    <name type="scientific">Methanocalculus taiwanensis</name>
    <dbReference type="NCBI Taxonomy" id="106207"/>
    <lineage>
        <taxon>Archaea</taxon>
        <taxon>Methanobacteriati</taxon>
        <taxon>Methanobacteriota</taxon>
        <taxon>Stenosarchaea group</taxon>
        <taxon>Methanomicrobia</taxon>
        <taxon>Methanomicrobiales</taxon>
        <taxon>Methanocalculaceae</taxon>
        <taxon>Methanocalculus</taxon>
    </lineage>
</organism>
<keyword evidence="2" id="KW-1185">Reference proteome</keyword>
<dbReference type="Pfam" id="PF04255">
    <property type="entry name" value="DUF433"/>
    <property type="match status" value="1"/>
</dbReference>
<dbReference type="PANTHER" id="PTHR34849:SF3">
    <property type="entry name" value="SSR2962 PROTEIN"/>
    <property type="match status" value="1"/>
</dbReference>
<reference evidence="1 2" key="1">
    <citation type="submission" date="2019-08" db="EMBL/GenBank/DDBJ databases">
        <authorList>
            <person name="Chen S.-C."/>
            <person name="Lai M.-C."/>
            <person name="You Y.-T."/>
        </authorList>
    </citation>
    <scope>NUCLEOTIDE SEQUENCE [LARGE SCALE GENOMIC DNA]</scope>
    <source>
        <strain evidence="1 2">P2F9704a</strain>
    </source>
</reference>
<dbReference type="Gene3D" id="1.10.10.10">
    <property type="entry name" value="Winged helix-like DNA-binding domain superfamily/Winged helix DNA-binding domain"/>
    <property type="match status" value="1"/>
</dbReference>
<dbReference type="PANTHER" id="PTHR34849">
    <property type="entry name" value="SSL5025 PROTEIN"/>
    <property type="match status" value="1"/>
</dbReference>
<dbReference type="EMBL" id="VOTZ01000007">
    <property type="protein sequence ID" value="MCQ1538284.1"/>
    <property type="molecule type" value="Genomic_DNA"/>
</dbReference>
<accession>A0ABD4TJD4</accession>
<evidence type="ECO:0000313" key="2">
    <source>
        <dbReference type="Proteomes" id="UP001524383"/>
    </source>
</evidence>
<dbReference type="InterPro" id="IPR009057">
    <property type="entry name" value="Homeodomain-like_sf"/>
</dbReference>
<comment type="caution">
    <text evidence="1">The sequence shown here is derived from an EMBL/GenBank/DDBJ whole genome shotgun (WGS) entry which is preliminary data.</text>
</comment>